<evidence type="ECO:0000256" key="6">
    <source>
        <dbReference type="ARBA" id="ARBA00022553"/>
    </source>
</evidence>
<evidence type="ECO:0000256" key="1">
    <source>
        <dbReference type="ARBA" id="ARBA00004305"/>
    </source>
</evidence>
<evidence type="ECO:0000256" key="14">
    <source>
        <dbReference type="ARBA" id="ARBA00051310"/>
    </source>
</evidence>
<dbReference type="AlphaFoldDB" id="A0A7R8WLG1"/>
<evidence type="ECO:0000256" key="12">
    <source>
        <dbReference type="ARBA" id="ARBA00023128"/>
    </source>
</evidence>
<evidence type="ECO:0000259" key="23">
    <source>
        <dbReference type="Pfam" id="PF01467"/>
    </source>
</evidence>
<comment type="function">
    <text evidence="16">Bifunctional enzyme that catalyzes the fourth and fifth sequential steps of CoA biosynthetic pathway. The fourth reaction is catalyzed by the phosphopantetheine adenylyltransferase, coded by the coaD domain; the fifth reaction is catalyzed by the dephospho-CoA kinase, coded by the coaE domain. May act as a point of CoA biosynthesis regulation.</text>
</comment>
<name>A0A7R8WLG1_9CRUS</name>
<dbReference type="InterPro" id="IPR027417">
    <property type="entry name" value="P-loop_NTPase"/>
</dbReference>
<gene>
    <name evidence="24" type="ORF">CTOB1V02_LOCUS9044</name>
</gene>
<evidence type="ECO:0000256" key="18">
    <source>
        <dbReference type="ARBA" id="ARBA00060696"/>
    </source>
</evidence>
<evidence type="ECO:0000256" key="2">
    <source>
        <dbReference type="ARBA" id="ARBA00004496"/>
    </source>
</evidence>
<feature type="compositionally biased region" description="Basic and acidic residues" evidence="22">
    <location>
        <begin position="1"/>
        <end position="10"/>
    </location>
</feature>
<evidence type="ECO:0000256" key="17">
    <source>
        <dbReference type="ARBA" id="ARBA00060565"/>
    </source>
</evidence>
<dbReference type="InterPro" id="IPR014729">
    <property type="entry name" value="Rossmann-like_a/b/a_fold"/>
</dbReference>
<dbReference type="PANTHER" id="PTHR10695">
    <property type="entry name" value="DEPHOSPHO-COA KINASE-RELATED"/>
    <property type="match status" value="1"/>
</dbReference>
<keyword evidence="6" id="KW-0597">Phosphoprotein</keyword>
<evidence type="ECO:0000256" key="19">
    <source>
        <dbReference type="ARBA" id="ARBA00061673"/>
    </source>
</evidence>
<organism evidence="24">
    <name type="scientific">Cyprideis torosa</name>
    <dbReference type="NCBI Taxonomy" id="163714"/>
    <lineage>
        <taxon>Eukaryota</taxon>
        <taxon>Metazoa</taxon>
        <taxon>Ecdysozoa</taxon>
        <taxon>Arthropoda</taxon>
        <taxon>Crustacea</taxon>
        <taxon>Oligostraca</taxon>
        <taxon>Ostracoda</taxon>
        <taxon>Podocopa</taxon>
        <taxon>Podocopida</taxon>
        <taxon>Cytherocopina</taxon>
        <taxon>Cytheroidea</taxon>
        <taxon>Cytherideidae</taxon>
        <taxon>Cyprideis</taxon>
    </lineage>
</organism>
<protein>
    <recommendedName>
        <fullName evidence="21">Bifunctional coenzyme A synthase</fullName>
        <ecNumber evidence="20">2.7.1.24</ecNumber>
        <ecNumber evidence="4">2.7.7.3</ecNumber>
    </recommendedName>
</protein>
<feature type="compositionally biased region" description="Basic residues" evidence="22">
    <location>
        <begin position="26"/>
        <end position="40"/>
    </location>
</feature>
<evidence type="ECO:0000256" key="9">
    <source>
        <dbReference type="ARBA" id="ARBA00022741"/>
    </source>
</evidence>
<evidence type="ECO:0000256" key="21">
    <source>
        <dbReference type="ARBA" id="ARBA00067394"/>
    </source>
</evidence>
<dbReference type="EMBL" id="OB663272">
    <property type="protein sequence ID" value="CAD7231191.1"/>
    <property type="molecule type" value="Genomic_DNA"/>
</dbReference>
<accession>A0A7R8WLG1</accession>
<keyword evidence="8" id="KW-0548">Nucleotidyltransferase</keyword>
<dbReference type="HAMAP" id="MF_00376">
    <property type="entry name" value="Dephospho_CoA_kinase"/>
    <property type="match status" value="1"/>
</dbReference>
<keyword evidence="9" id="KW-0547">Nucleotide-binding</keyword>
<keyword evidence="5" id="KW-0963">Cytoplasm</keyword>
<dbReference type="InterPro" id="IPR004821">
    <property type="entry name" value="Cyt_trans-like"/>
</dbReference>
<evidence type="ECO:0000256" key="4">
    <source>
        <dbReference type="ARBA" id="ARBA00012392"/>
    </source>
</evidence>
<comment type="pathway">
    <text evidence="18">Cofactor biosynthesis; coenzyme A biosynthesis; CoA from (R)-pantothenate: step 5/5.</text>
</comment>
<dbReference type="GO" id="GO:0015937">
    <property type="term" value="P:coenzyme A biosynthetic process"/>
    <property type="evidence" value="ECO:0007669"/>
    <property type="project" value="InterPro"/>
</dbReference>
<keyword evidence="12" id="KW-0496">Mitochondrion</keyword>
<comment type="catalytic activity">
    <reaction evidence="14">
        <text>(R)-4'-phosphopantetheine + ATP + H(+) = 3'-dephospho-CoA + diphosphate</text>
        <dbReference type="Rhea" id="RHEA:19801"/>
        <dbReference type="ChEBI" id="CHEBI:15378"/>
        <dbReference type="ChEBI" id="CHEBI:30616"/>
        <dbReference type="ChEBI" id="CHEBI:33019"/>
        <dbReference type="ChEBI" id="CHEBI:57328"/>
        <dbReference type="ChEBI" id="CHEBI:61723"/>
        <dbReference type="EC" id="2.7.7.3"/>
    </reaction>
    <physiologicalReaction direction="left-to-right" evidence="14">
        <dbReference type="Rhea" id="RHEA:19802"/>
    </physiologicalReaction>
</comment>
<dbReference type="OrthoDB" id="330671at2759"/>
<evidence type="ECO:0000313" key="24">
    <source>
        <dbReference type="EMBL" id="CAD7231191.1"/>
    </source>
</evidence>
<evidence type="ECO:0000256" key="3">
    <source>
        <dbReference type="ARBA" id="ARBA00011245"/>
    </source>
</evidence>
<keyword evidence="13" id="KW-0511">Multifunctional enzyme</keyword>
<evidence type="ECO:0000256" key="8">
    <source>
        <dbReference type="ARBA" id="ARBA00022695"/>
    </source>
</evidence>
<dbReference type="NCBIfam" id="TIGR00152">
    <property type="entry name" value="dephospho-CoA kinase"/>
    <property type="match status" value="1"/>
</dbReference>
<dbReference type="Gene3D" id="3.40.50.620">
    <property type="entry name" value="HUPs"/>
    <property type="match status" value="1"/>
</dbReference>
<feature type="region of interest" description="Disordered" evidence="22">
    <location>
        <begin position="1"/>
        <end position="83"/>
    </location>
</feature>
<evidence type="ECO:0000256" key="10">
    <source>
        <dbReference type="ARBA" id="ARBA00022777"/>
    </source>
</evidence>
<dbReference type="Gene3D" id="3.40.50.300">
    <property type="entry name" value="P-loop containing nucleotide triphosphate hydrolases"/>
    <property type="match status" value="1"/>
</dbReference>
<dbReference type="EC" id="2.7.1.24" evidence="20"/>
<dbReference type="Pfam" id="PF01467">
    <property type="entry name" value="CTP_transf_like"/>
    <property type="match status" value="1"/>
</dbReference>
<dbReference type="FunFam" id="3.40.50.300:FF:000899">
    <property type="entry name" value="Bifunctional coenzyme A synthase"/>
    <property type="match status" value="1"/>
</dbReference>
<keyword evidence="7" id="KW-0808">Transferase</keyword>
<dbReference type="GO" id="GO:0005759">
    <property type="term" value="C:mitochondrial matrix"/>
    <property type="evidence" value="ECO:0007669"/>
    <property type="project" value="UniProtKB-SubCell"/>
</dbReference>
<keyword evidence="11" id="KW-0067">ATP-binding</keyword>
<comment type="similarity">
    <text evidence="19">In the central section; belongs to the eukaryotic CoaD family.</text>
</comment>
<evidence type="ECO:0000256" key="15">
    <source>
        <dbReference type="ARBA" id="ARBA00051912"/>
    </source>
</evidence>
<evidence type="ECO:0000256" key="5">
    <source>
        <dbReference type="ARBA" id="ARBA00022490"/>
    </source>
</evidence>
<evidence type="ECO:0000256" key="22">
    <source>
        <dbReference type="SAM" id="MobiDB-lite"/>
    </source>
</evidence>
<feature type="domain" description="Cytidyltransferase-like" evidence="23">
    <location>
        <begin position="297"/>
        <end position="418"/>
    </location>
</feature>
<comment type="subcellular location">
    <subcellularLocation>
        <location evidence="2">Cytoplasm</location>
    </subcellularLocation>
    <subcellularLocation>
        <location evidence="1">Mitochondrion matrix</location>
    </subcellularLocation>
</comment>
<keyword evidence="10" id="KW-0418">Kinase</keyword>
<evidence type="ECO:0000256" key="16">
    <source>
        <dbReference type="ARBA" id="ARBA00059677"/>
    </source>
</evidence>
<dbReference type="EC" id="2.7.7.3" evidence="4"/>
<evidence type="ECO:0000256" key="7">
    <source>
        <dbReference type="ARBA" id="ARBA00022679"/>
    </source>
</evidence>
<evidence type="ECO:0000256" key="13">
    <source>
        <dbReference type="ARBA" id="ARBA00023268"/>
    </source>
</evidence>
<dbReference type="PROSITE" id="PS51219">
    <property type="entry name" value="DPCK"/>
    <property type="match status" value="1"/>
</dbReference>
<dbReference type="InterPro" id="IPR001977">
    <property type="entry name" value="Depp_CoAkinase"/>
</dbReference>
<dbReference type="GO" id="GO:0005524">
    <property type="term" value="F:ATP binding"/>
    <property type="evidence" value="ECO:0007669"/>
    <property type="project" value="UniProtKB-KW"/>
</dbReference>
<comment type="pathway">
    <text evidence="17">Cofactor biosynthesis; coenzyme A biosynthesis; CoA from (R)-pantothenate: step 4/5.</text>
</comment>
<feature type="compositionally biased region" description="Basic and acidic residues" evidence="22">
    <location>
        <begin position="60"/>
        <end position="69"/>
    </location>
</feature>
<reference evidence="24" key="1">
    <citation type="submission" date="2020-11" db="EMBL/GenBank/DDBJ databases">
        <authorList>
            <person name="Tran Van P."/>
        </authorList>
    </citation>
    <scope>NUCLEOTIDE SEQUENCE</scope>
</reference>
<dbReference type="CDD" id="cd02164">
    <property type="entry name" value="PPAT_CoAS"/>
    <property type="match status" value="1"/>
</dbReference>
<comment type="catalytic activity">
    <reaction evidence="15">
        <text>3'-dephospho-CoA + ATP = ADP + CoA + H(+)</text>
        <dbReference type="Rhea" id="RHEA:18245"/>
        <dbReference type="ChEBI" id="CHEBI:15378"/>
        <dbReference type="ChEBI" id="CHEBI:30616"/>
        <dbReference type="ChEBI" id="CHEBI:57287"/>
        <dbReference type="ChEBI" id="CHEBI:57328"/>
        <dbReference type="ChEBI" id="CHEBI:456216"/>
        <dbReference type="EC" id="2.7.1.24"/>
    </reaction>
    <physiologicalReaction direction="left-to-right" evidence="15">
        <dbReference type="Rhea" id="RHEA:18246"/>
    </physiologicalReaction>
</comment>
<comment type="subunit">
    <text evidence="3">Monomer.</text>
</comment>
<dbReference type="CDD" id="cd02022">
    <property type="entry name" value="DPCK"/>
    <property type="match status" value="1"/>
</dbReference>
<dbReference type="Pfam" id="PF01121">
    <property type="entry name" value="CoaE"/>
    <property type="match status" value="1"/>
</dbReference>
<proteinExistence type="inferred from homology"/>
<dbReference type="FunFam" id="3.40.50.620:FF:000089">
    <property type="entry name" value="Bifunctional coenzyme A synthase"/>
    <property type="match status" value="1"/>
</dbReference>
<evidence type="ECO:0000256" key="20">
    <source>
        <dbReference type="ARBA" id="ARBA00066359"/>
    </source>
</evidence>
<evidence type="ECO:0000256" key="11">
    <source>
        <dbReference type="ARBA" id="ARBA00022840"/>
    </source>
</evidence>
<dbReference type="SUPFAM" id="SSF52540">
    <property type="entry name" value="P-loop containing nucleoside triphosphate hydrolases"/>
    <property type="match status" value="1"/>
</dbReference>
<dbReference type="GO" id="GO:0004140">
    <property type="term" value="F:dephospho-CoA kinase activity"/>
    <property type="evidence" value="ECO:0007669"/>
    <property type="project" value="UniProtKB-EC"/>
</dbReference>
<dbReference type="SUPFAM" id="SSF52374">
    <property type="entry name" value="Nucleotidylyl transferase"/>
    <property type="match status" value="1"/>
</dbReference>
<dbReference type="PANTHER" id="PTHR10695:SF46">
    <property type="entry name" value="BIFUNCTIONAL COENZYME A SYNTHASE-RELATED"/>
    <property type="match status" value="1"/>
</dbReference>
<dbReference type="GO" id="GO:0004595">
    <property type="term" value="F:pantetheine-phosphate adenylyltransferase activity"/>
    <property type="evidence" value="ECO:0007669"/>
    <property type="project" value="UniProtKB-EC"/>
</dbReference>
<sequence>MRRLLKEKSKAGNAVPSDSLVGLSKSAKKNAKRKEKKKQHKEVGGTDECEEVKSAMGELSLKEDQRSDVGDASSDSSTNPGIAKRIRTLKKKLRDIAALEARKNAGEQLDPDQMKKIERRQELEDELEDAESSLTFFRPDKNNVMTASSGRMVSSALLFLSNPGTFQQAKTALANLQTSLVYCQPTSTALLTSVPTLYSLVDALWCRSLDVRILLGPIKTGKPLESLSGQPVRWILTESTPTEKSDDVVKAEAKLTLGFLSKDEPCEVVRIPRGSGPSSSPHPYLQPELPARFPHVVMGGTFDRLHNGHKVLLSEALVRTGNKLTIGITDGPMLVKKTLFPLIEPVDDRIAKLVEFLNDVDPTVKPNVVPITDPVGPSGEDPSMELIVVSSETERGADVVNASRASMGLPALQVYIVTMIPDKNRAANSPEEEKVSSSTGRIRLLGTLLKPPNPGVVERPYVIGLTGSMGSGKSSVSRRLQGLGAAIVDCDRLAHAAYSPGTECLQAVVREFGSEILDSDGSINRRILGGIVFSDPDGLSRLTDIVWPEVTRLAKAQIEKSESDVVVLDAAVLLEAEWDKLCHEVWVTMLPEEQCIARIMERDNITETEAKDRLDAQLTDQERMEKAHVALCTQWEEAFTQQQCEKAWTLLQERIRKSPGSQAATAPQTPHLI</sequence>